<dbReference type="AlphaFoldDB" id="A0AAV7L9Q1"/>
<gene>
    <name evidence="1" type="ORF">NDU88_000806</name>
</gene>
<sequence>MRSTKAAQLSFRILNQSFSMPANNTRICHGIDQEPPEGQRLQIAMQPELKRGPGPLTGLNRGGLHLRPSLIMCCKVQQVQEVMDLTRWYDGSCETTGDLYQKEAFLTMDEAQNSKDPIGRNAKSANFQKMRKVYRQLAYYRQNYCIRITTALQQYGGIILPVVIPPVADLVNPSGWTLHYYESLNRA</sequence>
<keyword evidence="2" id="KW-1185">Reference proteome</keyword>
<proteinExistence type="predicted"/>
<dbReference type="Proteomes" id="UP001066276">
    <property type="component" value="Chromosome 11"/>
</dbReference>
<organism evidence="1 2">
    <name type="scientific">Pleurodeles waltl</name>
    <name type="common">Iberian ribbed newt</name>
    <dbReference type="NCBI Taxonomy" id="8319"/>
    <lineage>
        <taxon>Eukaryota</taxon>
        <taxon>Metazoa</taxon>
        <taxon>Chordata</taxon>
        <taxon>Craniata</taxon>
        <taxon>Vertebrata</taxon>
        <taxon>Euteleostomi</taxon>
        <taxon>Amphibia</taxon>
        <taxon>Batrachia</taxon>
        <taxon>Caudata</taxon>
        <taxon>Salamandroidea</taxon>
        <taxon>Salamandridae</taxon>
        <taxon>Pleurodelinae</taxon>
        <taxon>Pleurodeles</taxon>
    </lineage>
</organism>
<evidence type="ECO:0000313" key="1">
    <source>
        <dbReference type="EMBL" id="KAJ1087639.1"/>
    </source>
</evidence>
<protein>
    <submittedName>
        <fullName evidence="1">Uncharacterized protein</fullName>
    </submittedName>
</protein>
<reference evidence="1" key="1">
    <citation type="journal article" date="2022" name="bioRxiv">
        <title>Sequencing and chromosome-scale assembly of the giantPleurodeles waltlgenome.</title>
        <authorList>
            <person name="Brown T."/>
            <person name="Elewa A."/>
            <person name="Iarovenko S."/>
            <person name="Subramanian E."/>
            <person name="Araus A.J."/>
            <person name="Petzold A."/>
            <person name="Susuki M."/>
            <person name="Suzuki K.-i.T."/>
            <person name="Hayashi T."/>
            <person name="Toyoda A."/>
            <person name="Oliveira C."/>
            <person name="Osipova E."/>
            <person name="Leigh N.D."/>
            <person name="Simon A."/>
            <person name="Yun M.H."/>
        </authorList>
    </citation>
    <scope>NUCLEOTIDE SEQUENCE</scope>
    <source>
        <strain evidence="1">20211129_DDA</strain>
        <tissue evidence="1">Liver</tissue>
    </source>
</reference>
<comment type="caution">
    <text evidence="1">The sequence shown here is derived from an EMBL/GenBank/DDBJ whole genome shotgun (WGS) entry which is preliminary data.</text>
</comment>
<evidence type="ECO:0000313" key="2">
    <source>
        <dbReference type="Proteomes" id="UP001066276"/>
    </source>
</evidence>
<accession>A0AAV7L9Q1</accession>
<dbReference type="EMBL" id="JANPWB010000015">
    <property type="protein sequence ID" value="KAJ1087639.1"/>
    <property type="molecule type" value="Genomic_DNA"/>
</dbReference>
<name>A0AAV7L9Q1_PLEWA</name>